<keyword evidence="1" id="KW-0472">Membrane</keyword>
<evidence type="ECO:0000313" key="2">
    <source>
        <dbReference type="EMBL" id="GLK08742.1"/>
    </source>
</evidence>
<keyword evidence="1" id="KW-0812">Transmembrane</keyword>
<sequence>MANEDMPEQTSAKGQPMVRATPRDVVYIRLASFGFIPVAVLAVFGFATGTTWLIVAMAVLAVILIGVITVGVRRQSRNSRDGITTEAG</sequence>
<dbReference type="AlphaFoldDB" id="A0A9W6MC58"/>
<accession>A0A9W6MC58</accession>
<name>A0A9W6MC58_9ACTN</name>
<dbReference type="Proteomes" id="UP001143474">
    <property type="component" value="Unassembled WGS sequence"/>
</dbReference>
<feature type="transmembrane region" description="Helical" evidence="1">
    <location>
        <begin position="26"/>
        <end position="46"/>
    </location>
</feature>
<evidence type="ECO:0000313" key="3">
    <source>
        <dbReference type="Proteomes" id="UP001143474"/>
    </source>
</evidence>
<feature type="transmembrane region" description="Helical" evidence="1">
    <location>
        <begin position="52"/>
        <end position="72"/>
    </location>
</feature>
<dbReference type="RefSeq" id="WP_271217230.1">
    <property type="nucleotide sequence ID" value="NZ_BAAAVD010000003.1"/>
</dbReference>
<dbReference type="EMBL" id="BSEV01000003">
    <property type="protein sequence ID" value="GLK08742.1"/>
    <property type="molecule type" value="Genomic_DNA"/>
</dbReference>
<reference evidence="2" key="2">
    <citation type="submission" date="2023-01" db="EMBL/GenBank/DDBJ databases">
        <authorList>
            <person name="Sun Q."/>
            <person name="Evtushenko L."/>
        </authorList>
    </citation>
    <scope>NUCLEOTIDE SEQUENCE</scope>
    <source>
        <strain evidence="2">VKM Ac-2007</strain>
    </source>
</reference>
<evidence type="ECO:0000256" key="1">
    <source>
        <dbReference type="SAM" id="Phobius"/>
    </source>
</evidence>
<comment type="caution">
    <text evidence="2">The sequence shown here is derived from an EMBL/GenBank/DDBJ whole genome shotgun (WGS) entry which is preliminary data.</text>
</comment>
<gene>
    <name evidence="2" type="ORF">GCM10017600_21470</name>
</gene>
<protein>
    <submittedName>
        <fullName evidence="2">Uncharacterized protein</fullName>
    </submittedName>
</protein>
<proteinExistence type="predicted"/>
<reference evidence="2" key="1">
    <citation type="journal article" date="2014" name="Int. J. Syst. Evol. Microbiol.">
        <title>Complete genome sequence of Corynebacterium casei LMG S-19264T (=DSM 44701T), isolated from a smear-ripened cheese.</title>
        <authorList>
            <consortium name="US DOE Joint Genome Institute (JGI-PGF)"/>
            <person name="Walter F."/>
            <person name="Albersmeier A."/>
            <person name="Kalinowski J."/>
            <person name="Ruckert C."/>
        </authorList>
    </citation>
    <scope>NUCLEOTIDE SEQUENCE</scope>
    <source>
        <strain evidence="2">VKM Ac-2007</strain>
    </source>
</reference>
<keyword evidence="3" id="KW-1185">Reference proteome</keyword>
<organism evidence="2 3">
    <name type="scientific">Streptosporangium carneum</name>
    <dbReference type="NCBI Taxonomy" id="47481"/>
    <lineage>
        <taxon>Bacteria</taxon>
        <taxon>Bacillati</taxon>
        <taxon>Actinomycetota</taxon>
        <taxon>Actinomycetes</taxon>
        <taxon>Streptosporangiales</taxon>
        <taxon>Streptosporangiaceae</taxon>
        <taxon>Streptosporangium</taxon>
    </lineage>
</organism>
<keyword evidence="1" id="KW-1133">Transmembrane helix</keyword>